<evidence type="ECO:0000313" key="13">
    <source>
        <dbReference type="EMBL" id="KLT40742.1"/>
    </source>
</evidence>
<dbReference type="PANTHER" id="PTHR13046">
    <property type="entry name" value="PROTEASE U48 CAAX PRENYL PROTEASE RCE1"/>
    <property type="match status" value="1"/>
</dbReference>
<comment type="subcellular location">
    <subcellularLocation>
        <location evidence="1">Endoplasmic reticulum membrane</location>
        <topology evidence="1">Multi-pass membrane protein</topology>
    </subcellularLocation>
</comment>
<accession>A0A0J0XIA2</accession>
<keyword evidence="14" id="KW-1185">Reference proteome</keyword>
<dbReference type="GO" id="GO:0071586">
    <property type="term" value="P:CAAX-box protein processing"/>
    <property type="evidence" value="ECO:0007669"/>
    <property type="project" value="InterPro"/>
</dbReference>
<comment type="similarity">
    <text evidence="2">Belongs to the peptidase U48 family.</text>
</comment>
<dbReference type="GO" id="GO:0005789">
    <property type="term" value="C:endoplasmic reticulum membrane"/>
    <property type="evidence" value="ECO:0007669"/>
    <property type="project" value="UniProtKB-SubCell"/>
</dbReference>
<evidence type="ECO:0000259" key="12">
    <source>
        <dbReference type="Pfam" id="PF02517"/>
    </source>
</evidence>
<dbReference type="InterPro" id="IPR039731">
    <property type="entry name" value="Rce1"/>
</dbReference>
<gene>
    <name evidence="13" type="ORF">CC85DRAFT_263193</name>
</gene>
<comment type="catalytic activity">
    <reaction evidence="9">
        <text>Hydrolyzes the peptide bond -P2-(S-farnesyl or geranylgeranyl)C-P1'-P2'-P3'-COOH where P1' and P2' are amino acids with aliphatic sidechains and P3' is any C-terminal residue.</text>
        <dbReference type="EC" id="3.4.26.1"/>
    </reaction>
</comment>
<keyword evidence="6" id="KW-0256">Endoplasmic reticulum</keyword>
<dbReference type="AlphaFoldDB" id="A0A0J0XIA2"/>
<evidence type="ECO:0000256" key="3">
    <source>
        <dbReference type="ARBA" id="ARBA00022670"/>
    </source>
</evidence>
<evidence type="ECO:0000256" key="2">
    <source>
        <dbReference type="ARBA" id="ARBA00006897"/>
    </source>
</evidence>
<protein>
    <recommendedName>
        <fullName evidence="10">intramembrane prenyl-peptidase Rce1</fullName>
        <ecNumber evidence="10">3.4.26.1</ecNumber>
    </recommendedName>
</protein>
<keyword evidence="3" id="KW-0645">Protease</keyword>
<dbReference type="EMBL" id="KQ087229">
    <property type="protein sequence ID" value="KLT40742.1"/>
    <property type="molecule type" value="Genomic_DNA"/>
</dbReference>
<organism evidence="13 14">
    <name type="scientific">Cutaneotrichosporon oleaginosum</name>
    <dbReference type="NCBI Taxonomy" id="879819"/>
    <lineage>
        <taxon>Eukaryota</taxon>
        <taxon>Fungi</taxon>
        <taxon>Dikarya</taxon>
        <taxon>Basidiomycota</taxon>
        <taxon>Agaricomycotina</taxon>
        <taxon>Tremellomycetes</taxon>
        <taxon>Trichosporonales</taxon>
        <taxon>Trichosporonaceae</taxon>
        <taxon>Cutaneotrichosporon</taxon>
    </lineage>
</organism>
<keyword evidence="8 11" id="KW-0472">Membrane</keyword>
<dbReference type="GeneID" id="28981526"/>
<name>A0A0J0XIA2_9TREE</name>
<reference evidence="13 14" key="1">
    <citation type="submission" date="2015-03" db="EMBL/GenBank/DDBJ databases">
        <title>Genomics and transcriptomics of the oil-accumulating basidiomycete yeast T. oleaginosus allow insights into substrate utilization and the diverse evolutionary trajectories of mating systems in fungi.</title>
        <authorList>
            <consortium name="DOE Joint Genome Institute"/>
            <person name="Kourist R."/>
            <person name="Kracht O."/>
            <person name="Bracharz F."/>
            <person name="Lipzen A."/>
            <person name="Nolan M."/>
            <person name="Ohm R."/>
            <person name="Grigoriev I."/>
            <person name="Sun S."/>
            <person name="Heitman J."/>
            <person name="Bruck T."/>
            <person name="Nowrousian M."/>
        </authorList>
    </citation>
    <scope>NUCLEOTIDE SEQUENCE [LARGE SCALE GENOMIC DNA]</scope>
    <source>
        <strain evidence="13 14">IBC0246</strain>
    </source>
</reference>
<dbReference type="Pfam" id="PF02517">
    <property type="entry name" value="Rce1-like"/>
    <property type="match status" value="1"/>
</dbReference>
<dbReference type="EC" id="3.4.26.1" evidence="10"/>
<feature type="transmembrane region" description="Helical" evidence="11">
    <location>
        <begin position="23"/>
        <end position="46"/>
    </location>
</feature>
<evidence type="ECO:0000256" key="7">
    <source>
        <dbReference type="ARBA" id="ARBA00022989"/>
    </source>
</evidence>
<dbReference type="RefSeq" id="XP_018277233.1">
    <property type="nucleotide sequence ID" value="XM_018420923.1"/>
</dbReference>
<dbReference type="InterPro" id="IPR003675">
    <property type="entry name" value="Rce1/LyrA-like_dom"/>
</dbReference>
<dbReference type="STRING" id="879819.A0A0J0XIA2"/>
<dbReference type="PANTHER" id="PTHR13046:SF0">
    <property type="entry name" value="CAAX PRENYL PROTEASE 2"/>
    <property type="match status" value="1"/>
</dbReference>
<sequence>MPLTLDPTLYLPPPLETGISPKAANALALVFAASYVGSLYVAPLVFPWAGRTPKGDSTTAEDAASHIPVGHRDHPATMKMRMRAVSMATRLSILGVYWTVKQVGGYDVRGALVPTLRLLGLHSAGSQMPLAYLLAPTLFLGPLFASWLDCTLPGQAHFGQWRWGLAERRNYLVGPVTEELLFRSCILAVSILGGLPASWLVFGTPLWFGLAHAHHALQTYRDGGRTRDALWRAGLGCRMFTPQQLTPVFQMSYTTLFGWFASYLYIRTGSVLPPVISHIFCNVMGIYGPGTASRRHPKNKLAISVAYLAGIAGFIWGLTKL</sequence>
<evidence type="ECO:0000256" key="1">
    <source>
        <dbReference type="ARBA" id="ARBA00004477"/>
    </source>
</evidence>
<evidence type="ECO:0000313" key="14">
    <source>
        <dbReference type="Proteomes" id="UP000053611"/>
    </source>
</evidence>
<evidence type="ECO:0000256" key="5">
    <source>
        <dbReference type="ARBA" id="ARBA00022801"/>
    </source>
</evidence>
<feature type="transmembrane region" description="Helical" evidence="11">
    <location>
        <begin position="180"/>
        <end position="202"/>
    </location>
</feature>
<feature type="domain" description="CAAX prenyl protease 2/Lysostaphin resistance protein A-like" evidence="12">
    <location>
        <begin position="170"/>
        <end position="284"/>
    </location>
</feature>
<dbReference type="GO" id="GO:0004222">
    <property type="term" value="F:metalloendopeptidase activity"/>
    <property type="evidence" value="ECO:0007669"/>
    <property type="project" value="InterPro"/>
</dbReference>
<keyword evidence="5" id="KW-0378">Hydrolase</keyword>
<dbReference type="Proteomes" id="UP000053611">
    <property type="component" value="Unassembled WGS sequence"/>
</dbReference>
<keyword evidence="4 11" id="KW-0812">Transmembrane</keyword>
<evidence type="ECO:0000256" key="6">
    <source>
        <dbReference type="ARBA" id="ARBA00022824"/>
    </source>
</evidence>
<evidence type="ECO:0000256" key="9">
    <source>
        <dbReference type="ARBA" id="ARBA00047280"/>
    </source>
</evidence>
<proteinExistence type="inferred from homology"/>
<evidence type="ECO:0000256" key="4">
    <source>
        <dbReference type="ARBA" id="ARBA00022692"/>
    </source>
</evidence>
<dbReference type="OrthoDB" id="271604at2759"/>
<evidence type="ECO:0000256" key="10">
    <source>
        <dbReference type="ARBA" id="ARBA00049729"/>
    </source>
</evidence>
<evidence type="ECO:0000256" key="8">
    <source>
        <dbReference type="ARBA" id="ARBA00023136"/>
    </source>
</evidence>
<feature type="transmembrane region" description="Helical" evidence="11">
    <location>
        <begin position="301"/>
        <end position="319"/>
    </location>
</feature>
<evidence type="ECO:0000256" key="11">
    <source>
        <dbReference type="SAM" id="Phobius"/>
    </source>
</evidence>
<keyword evidence="7 11" id="KW-1133">Transmembrane helix</keyword>